<feature type="domain" description="Translation elongation factor P/YeiP central" evidence="11">
    <location>
        <begin position="68"/>
        <end position="120"/>
    </location>
</feature>
<evidence type="ECO:0000259" key="10">
    <source>
        <dbReference type="SMART" id="SM00841"/>
    </source>
</evidence>
<evidence type="ECO:0000259" key="11">
    <source>
        <dbReference type="SMART" id="SM01185"/>
    </source>
</evidence>
<dbReference type="GO" id="GO:0003746">
    <property type="term" value="F:translation elongation factor activity"/>
    <property type="evidence" value="ECO:0007669"/>
    <property type="project" value="UniProtKB-UniRule"/>
</dbReference>
<dbReference type="PROSITE" id="PS01275">
    <property type="entry name" value="EFP"/>
    <property type="match status" value="1"/>
</dbReference>
<dbReference type="InterPro" id="IPR014722">
    <property type="entry name" value="Rib_uL2_dom2"/>
</dbReference>
<dbReference type="InterPro" id="IPR020599">
    <property type="entry name" value="Transl_elong_fac_P/YeiP"/>
</dbReference>
<name>A0A7X9FS93_9DELT</name>
<dbReference type="InterPro" id="IPR012340">
    <property type="entry name" value="NA-bd_OB-fold"/>
</dbReference>
<dbReference type="Proteomes" id="UP000524246">
    <property type="component" value="Unassembled WGS sequence"/>
</dbReference>
<dbReference type="SMART" id="SM01185">
    <property type="entry name" value="EFP"/>
    <property type="match status" value="1"/>
</dbReference>
<dbReference type="Pfam" id="PF09285">
    <property type="entry name" value="Elong-fact-P_C"/>
    <property type="match status" value="1"/>
</dbReference>
<dbReference type="FunFam" id="2.40.50.140:FF:000004">
    <property type="entry name" value="Elongation factor P"/>
    <property type="match status" value="1"/>
</dbReference>
<feature type="domain" description="Elongation factor P C-terminal" evidence="10">
    <location>
        <begin position="128"/>
        <end position="183"/>
    </location>
</feature>
<keyword evidence="5 7" id="KW-0251">Elongation factor</keyword>
<dbReference type="GO" id="GO:0005829">
    <property type="term" value="C:cytosol"/>
    <property type="evidence" value="ECO:0007669"/>
    <property type="project" value="UniProtKB-ARBA"/>
</dbReference>
<dbReference type="NCBIfam" id="TIGR00038">
    <property type="entry name" value="efp"/>
    <property type="match status" value="1"/>
</dbReference>
<evidence type="ECO:0000256" key="2">
    <source>
        <dbReference type="ARBA" id="ARBA00004815"/>
    </source>
</evidence>
<dbReference type="UniPathway" id="UPA00345"/>
<reference evidence="12 13" key="1">
    <citation type="journal article" date="2020" name="Biotechnol. Biofuels">
        <title>New insights from the biogas microbiome by comprehensive genome-resolved metagenomics of nearly 1600 species originating from multiple anaerobic digesters.</title>
        <authorList>
            <person name="Campanaro S."/>
            <person name="Treu L."/>
            <person name="Rodriguez-R L.M."/>
            <person name="Kovalovszki A."/>
            <person name="Ziels R.M."/>
            <person name="Maus I."/>
            <person name="Zhu X."/>
            <person name="Kougias P.G."/>
            <person name="Basile A."/>
            <person name="Luo G."/>
            <person name="Schluter A."/>
            <person name="Konstantinidis K.T."/>
            <person name="Angelidaki I."/>
        </authorList>
    </citation>
    <scope>NUCLEOTIDE SEQUENCE [LARGE SCALE GENOMIC DNA]</scope>
    <source>
        <strain evidence="12">AS27yjCOA_65</strain>
    </source>
</reference>
<dbReference type="SUPFAM" id="SSF50104">
    <property type="entry name" value="Translation proteins SH3-like domain"/>
    <property type="match status" value="1"/>
</dbReference>
<protein>
    <recommendedName>
        <fullName evidence="7 8">Elongation factor P</fullName>
        <shortName evidence="7">EF-P</shortName>
    </recommendedName>
</protein>
<evidence type="ECO:0000313" key="12">
    <source>
        <dbReference type="EMBL" id="NMC62889.1"/>
    </source>
</evidence>
<dbReference type="InterPro" id="IPR015365">
    <property type="entry name" value="Elong-fact-P_C"/>
</dbReference>
<evidence type="ECO:0000256" key="3">
    <source>
        <dbReference type="ARBA" id="ARBA00009479"/>
    </source>
</evidence>
<dbReference type="AlphaFoldDB" id="A0A7X9FS93"/>
<dbReference type="PANTHER" id="PTHR30053">
    <property type="entry name" value="ELONGATION FACTOR P"/>
    <property type="match status" value="1"/>
</dbReference>
<evidence type="ECO:0000313" key="13">
    <source>
        <dbReference type="Proteomes" id="UP000524246"/>
    </source>
</evidence>
<dbReference type="CDD" id="cd04470">
    <property type="entry name" value="S1_EF-P_repeat_1"/>
    <property type="match status" value="1"/>
</dbReference>
<dbReference type="FunFam" id="2.30.30.30:FF:000003">
    <property type="entry name" value="Elongation factor P"/>
    <property type="match status" value="1"/>
</dbReference>
<evidence type="ECO:0000256" key="6">
    <source>
        <dbReference type="ARBA" id="ARBA00022917"/>
    </source>
</evidence>
<gene>
    <name evidence="7 12" type="primary">efp</name>
    <name evidence="12" type="ORF">GYA55_06930</name>
</gene>
<dbReference type="GO" id="GO:0043043">
    <property type="term" value="P:peptide biosynthetic process"/>
    <property type="evidence" value="ECO:0007669"/>
    <property type="project" value="InterPro"/>
</dbReference>
<dbReference type="InterPro" id="IPR008991">
    <property type="entry name" value="Translation_prot_SH3-like_sf"/>
</dbReference>
<dbReference type="SMART" id="SM00841">
    <property type="entry name" value="Elong-fact-P_C"/>
    <property type="match status" value="1"/>
</dbReference>
<dbReference type="Gene3D" id="2.40.50.140">
    <property type="entry name" value="Nucleic acid-binding proteins"/>
    <property type="match status" value="2"/>
</dbReference>
<dbReference type="Gene3D" id="2.30.30.30">
    <property type="match status" value="1"/>
</dbReference>
<evidence type="ECO:0000256" key="5">
    <source>
        <dbReference type="ARBA" id="ARBA00022768"/>
    </source>
</evidence>
<dbReference type="InterPro" id="IPR013852">
    <property type="entry name" value="Transl_elong_P/YeiP_CS"/>
</dbReference>
<dbReference type="PANTHER" id="PTHR30053:SF14">
    <property type="entry name" value="TRANSLATION ELONGATION FACTOR KOW-LIKE DOMAIN-CONTAINING PROTEIN"/>
    <property type="match status" value="1"/>
</dbReference>
<dbReference type="FunFam" id="2.40.50.140:FF:000009">
    <property type="entry name" value="Elongation factor P"/>
    <property type="match status" value="1"/>
</dbReference>
<comment type="similarity">
    <text evidence="3 7 9">Belongs to the elongation factor P family.</text>
</comment>
<dbReference type="PIRSF" id="PIRSF005901">
    <property type="entry name" value="EF-P"/>
    <property type="match status" value="1"/>
</dbReference>
<keyword evidence="6 7" id="KW-0648">Protein biosynthesis</keyword>
<dbReference type="HAMAP" id="MF_00141">
    <property type="entry name" value="EF_P"/>
    <property type="match status" value="1"/>
</dbReference>
<accession>A0A7X9FS93</accession>
<evidence type="ECO:0000256" key="9">
    <source>
        <dbReference type="RuleBase" id="RU004389"/>
    </source>
</evidence>
<dbReference type="Pfam" id="PF01132">
    <property type="entry name" value="EFP"/>
    <property type="match status" value="1"/>
</dbReference>
<dbReference type="EMBL" id="JAAZON010000303">
    <property type="protein sequence ID" value="NMC62889.1"/>
    <property type="molecule type" value="Genomic_DNA"/>
</dbReference>
<dbReference type="Pfam" id="PF08207">
    <property type="entry name" value="EFP_N"/>
    <property type="match status" value="1"/>
</dbReference>
<proteinExistence type="inferred from homology"/>
<dbReference type="SUPFAM" id="SSF50249">
    <property type="entry name" value="Nucleic acid-binding proteins"/>
    <property type="match status" value="2"/>
</dbReference>
<dbReference type="InterPro" id="IPR011768">
    <property type="entry name" value="Transl_elongation_fac_P"/>
</dbReference>
<dbReference type="InterPro" id="IPR013185">
    <property type="entry name" value="Transl_elong_KOW-like"/>
</dbReference>
<evidence type="ECO:0000256" key="8">
    <source>
        <dbReference type="NCBIfam" id="TIGR00038"/>
    </source>
</evidence>
<evidence type="ECO:0000256" key="4">
    <source>
        <dbReference type="ARBA" id="ARBA00022490"/>
    </source>
</evidence>
<comment type="function">
    <text evidence="7">Involved in peptide bond synthesis. Stimulates efficient translation and peptide-bond synthesis on native or reconstituted 70S ribosomes in vitro. Probably functions indirectly by altering the affinity of the ribosome for aminoacyl-tRNA, thus increasing their reactivity as acceptors for peptidyl transferase.</text>
</comment>
<keyword evidence="4 7" id="KW-0963">Cytoplasm</keyword>
<comment type="pathway">
    <text evidence="2 7">Protein biosynthesis; polypeptide chain elongation.</text>
</comment>
<comment type="caution">
    <text evidence="12">The sequence shown here is derived from an EMBL/GenBank/DDBJ whole genome shotgun (WGS) entry which is preliminary data.</text>
</comment>
<dbReference type="NCBIfam" id="NF001810">
    <property type="entry name" value="PRK00529.1"/>
    <property type="match status" value="1"/>
</dbReference>
<dbReference type="CDD" id="cd05794">
    <property type="entry name" value="S1_EF-P_repeat_2"/>
    <property type="match status" value="1"/>
</dbReference>
<sequence>MKAKDIRKGNVILFQNAPYKVLDFFHNTPGKGKAVVQAKLRNLLTGNQTETRFGSTDDVEEADIFVFKAQYLYNDAEGFHFMNVDNYEQISLSKELIEEQIPYLQPEMQVQVTLYNESPIGITLPSTVILTVVETEPELKGATAANSPKPAKTDTGLVLSVPPFIKIGEKIVVNTEEGTYVGRPS</sequence>
<evidence type="ECO:0000256" key="1">
    <source>
        <dbReference type="ARBA" id="ARBA00004496"/>
    </source>
</evidence>
<organism evidence="12 13">
    <name type="scientific">SAR324 cluster bacterium</name>
    <dbReference type="NCBI Taxonomy" id="2024889"/>
    <lineage>
        <taxon>Bacteria</taxon>
        <taxon>Deltaproteobacteria</taxon>
        <taxon>SAR324 cluster</taxon>
    </lineage>
</organism>
<evidence type="ECO:0000256" key="7">
    <source>
        <dbReference type="HAMAP-Rule" id="MF_00141"/>
    </source>
</evidence>
<dbReference type="InterPro" id="IPR001059">
    <property type="entry name" value="Transl_elong_P/YeiP_cen"/>
</dbReference>
<comment type="subcellular location">
    <subcellularLocation>
        <location evidence="1 7">Cytoplasm</location>
    </subcellularLocation>
</comment>